<keyword evidence="2 9" id="KW-1003">Cell membrane</keyword>
<keyword evidence="5 9" id="KW-0064">Aspartyl protease</keyword>
<comment type="caution">
    <text evidence="9">Lacks conserved residue(s) required for the propagation of feature annotation.</text>
</comment>
<name>A0ABV1G623_9FIRM</name>
<reference evidence="12 13" key="1">
    <citation type="submission" date="2024-03" db="EMBL/GenBank/DDBJ databases">
        <title>Human intestinal bacterial collection.</title>
        <authorList>
            <person name="Pauvert C."/>
            <person name="Hitch T.C.A."/>
            <person name="Clavel T."/>
        </authorList>
    </citation>
    <scope>NUCLEOTIDE SEQUENCE [LARGE SCALE GENOMIC DNA]</scope>
    <source>
        <strain evidence="12 13">CLA-AA-H192</strain>
    </source>
</reference>
<evidence type="ECO:0000313" key="13">
    <source>
        <dbReference type="Proteomes" id="UP001491552"/>
    </source>
</evidence>
<feature type="transmembrane region" description="Helical" evidence="9">
    <location>
        <begin position="63"/>
        <end position="82"/>
    </location>
</feature>
<evidence type="ECO:0000256" key="9">
    <source>
        <dbReference type="HAMAP-Rule" id="MF_00161"/>
    </source>
</evidence>
<gene>
    <name evidence="9 12" type="primary">lspA</name>
    <name evidence="12" type="ORF">WMO66_06055</name>
</gene>
<evidence type="ECO:0000256" key="1">
    <source>
        <dbReference type="ARBA" id="ARBA00006139"/>
    </source>
</evidence>
<comment type="similarity">
    <text evidence="1 9 11">Belongs to the peptidase A8 family.</text>
</comment>
<evidence type="ECO:0000256" key="8">
    <source>
        <dbReference type="ARBA" id="ARBA00023136"/>
    </source>
</evidence>
<dbReference type="RefSeq" id="WP_349135493.1">
    <property type="nucleotide sequence ID" value="NZ_JBBMFF010000188.1"/>
</dbReference>
<feature type="active site" evidence="9">
    <location>
        <position position="133"/>
    </location>
</feature>
<dbReference type="PANTHER" id="PTHR33695:SF1">
    <property type="entry name" value="LIPOPROTEIN SIGNAL PEPTIDASE"/>
    <property type="match status" value="1"/>
</dbReference>
<comment type="catalytic activity">
    <reaction evidence="9 10">
        <text>Release of signal peptides from bacterial membrane prolipoproteins. Hydrolyzes -Xaa-Yaa-Zaa-|-(S,diacylglyceryl)Cys-, in which Xaa is hydrophobic (preferably Leu), and Yaa (Ala or Ser) and Zaa (Gly or Ala) have small, neutral side chains.</text>
        <dbReference type="EC" id="3.4.23.36"/>
    </reaction>
</comment>
<evidence type="ECO:0000256" key="3">
    <source>
        <dbReference type="ARBA" id="ARBA00022670"/>
    </source>
</evidence>
<dbReference type="EMBL" id="JBBMFF010000188">
    <property type="protein sequence ID" value="MEQ2510812.1"/>
    <property type="molecule type" value="Genomic_DNA"/>
</dbReference>
<feature type="active site" evidence="9">
    <location>
        <position position="117"/>
    </location>
</feature>
<evidence type="ECO:0000256" key="4">
    <source>
        <dbReference type="ARBA" id="ARBA00022692"/>
    </source>
</evidence>
<protein>
    <recommendedName>
        <fullName evidence="9">Lipoprotein signal peptidase</fullName>
        <ecNumber evidence="9">3.4.23.36</ecNumber>
    </recommendedName>
    <alternativeName>
        <fullName evidence="9">Prolipoprotein signal peptidase</fullName>
    </alternativeName>
    <alternativeName>
        <fullName evidence="9">Signal peptidase II</fullName>
        <shortName evidence="9">SPase II</shortName>
    </alternativeName>
</protein>
<dbReference type="InterPro" id="IPR001872">
    <property type="entry name" value="Peptidase_A8"/>
</dbReference>
<evidence type="ECO:0000313" key="12">
    <source>
        <dbReference type="EMBL" id="MEQ2510812.1"/>
    </source>
</evidence>
<comment type="pathway">
    <text evidence="9">Protein modification; lipoprotein biosynthesis (signal peptide cleavage).</text>
</comment>
<evidence type="ECO:0000256" key="2">
    <source>
        <dbReference type="ARBA" id="ARBA00022475"/>
    </source>
</evidence>
<dbReference type="GO" id="GO:0004190">
    <property type="term" value="F:aspartic-type endopeptidase activity"/>
    <property type="evidence" value="ECO:0007669"/>
    <property type="project" value="UniProtKB-EC"/>
</dbReference>
<keyword evidence="13" id="KW-1185">Reference proteome</keyword>
<dbReference type="PANTHER" id="PTHR33695">
    <property type="entry name" value="LIPOPROTEIN SIGNAL PEPTIDASE"/>
    <property type="match status" value="1"/>
</dbReference>
<evidence type="ECO:0000256" key="10">
    <source>
        <dbReference type="RuleBase" id="RU000594"/>
    </source>
</evidence>
<feature type="transmembrane region" description="Helical" evidence="9">
    <location>
        <begin position="89"/>
        <end position="107"/>
    </location>
</feature>
<evidence type="ECO:0000256" key="7">
    <source>
        <dbReference type="ARBA" id="ARBA00022989"/>
    </source>
</evidence>
<dbReference type="NCBIfam" id="TIGR00077">
    <property type="entry name" value="lspA"/>
    <property type="match status" value="1"/>
</dbReference>
<dbReference type="PRINTS" id="PR00781">
    <property type="entry name" value="LIPOSIGPTASE"/>
</dbReference>
<keyword evidence="3 9" id="KW-0645">Protease</keyword>
<evidence type="ECO:0000256" key="6">
    <source>
        <dbReference type="ARBA" id="ARBA00022801"/>
    </source>
</evidence>
<keyword evidence="7 9" id="KW-1133">Transmembrane helix</keyword>
<feature type="transmembrane region" description="Helical" evidence="9">
    <location>
        <begin position="127"/>
        <end position="149"/>
    </location>
</feature>
<accession>A0ABV1G623</accession>
<dbReference type="Proteomes" id="UP001491552">
    <property type="component" value="Unassembled WGS sequence"/>
</dbReference>
<comment type="function">
    <text evidence="9 10">This protein specifically catalyzes the removal of signal peptides from prolipoproteins.</text>
</comment>
<dbReference type="HAMAP" id="MF_00161">
    <property type="entry name" value="LspA"/>
    <property type="match status" value="1"/>
</dbReference>
<dbReference type="Pfam" id="PF01252">
    <property type="entry name" value="Peptidase_A8"/>
    <property type="match status" value="1"/>
</dbReference>
<keyword evidence="8 9" id="KW-0472">Membrane</keyword>
<keyword evidence="4 9" id="KW-0812">Transmembrane</keyword>
<evidence type="ECO:0000256" key="11">
    <source>
        <dbReference type="RuleBase" id="RU004181"/>
    </source>
</evidence>
<keyword evidence="6 9" id="KW-0378">Hydrolase</keyword>
<proteinExistence type="inferred from homology"/>
<evidence type="ECO:0000256" key="5">
    <source>
        <dbReference type="ARBA" id="ARBA00022750"/>
    </source>
</evidence>
<organism evidence="12 13">
    <name type="scientific">Faecousia intestinalis</name>
    <dbReference type="NCBI Taxonomy" id="3133167"/>
    <lineage>
        <taxon>Bacteria</taxon>
        <taxon>Bacillati</taxon>
        <taxon>Bacillota</taxon>
        <taxon>Clostridia</taxon>
        <taxon>Eubacteriales</taxon>
        <taxon>Oscillospiraceae</taxon>
        <taxon>Faecousia</taxon>
    </lineage>
</organism>
<sequence>MFYGILAALAAMIVGLDQWTKWLTVTHIPSTNGSAVVKAIPGFFHITHIKNTGAAWSMLEGQTWLFVLVTAVFFVILGVLIWKKVLQKRFELVCLAMIAGGALGNLIDRVVSGAVTDMIRLEFVNFPVFNVADCFVTTGCALLIVYVLFFDRPKKSPPEQDGKAE</sequence>
<dbReference type="PROSITE" id="PS00855">
    <property type="entry name" value="SPASE_II"/>
    <property type="match status" value="1"/>
</dbReference>
<comment type="subcellular location">
    <subcellularLocation>
        <location evidence="9">Cell membrane</location>
        <topology evidence="9">Multi-pass membrane protein</topology>
    </subcellularLocation>
</comment>
<dbReference type="EC" id="3.4.23.36" evidence="9"/>
<comment type="caution">
    <text evidence="12">The sequence shown here is derived from an EMBL/GenBank/DDBJ whole genome shotgun (WGS) entry which is preliminary data.</text>
</comment>